<evidence type="ECO:0000313" key="1">
    <source>
        <dbReference type="EMBL" id="CDF33254.1"/>
    </source>
</evidence>
<dbReference type="KEGG" id="ccp:CHC_T00002037001"/>
<dbReference type="EMBL" id="HG001638">
    <property type="protein sequence ID" value="CDF33254.1"/>
    <property type="molecule type" value="Genomic_DNA"/>
</dbReference>
<dbReference type="Gramene" id="CDF33254">
    <property type="protein sequence ID" value="CDF33254"/>
    <property type="gene ID" value="CHC_T00002037001"/>
</dbReference>
<accession>R7Q5F2</accession>
<keyword evidence="2" id="KW-1185">Reference proteome</keyword>
<proteinExistence type="predicted"/>
<dbReference type="Proteomes" id="UP000012073">
    <property type="component" value="Unassembled WGS sequence"/>
</dbReference>
<evidence type="ECO:0000313" key="2">
    <source>
        <dbReference type="Proteomes" id="UP000012073"/>
    </source>
</evidence>
<sequence length="71" mass="7636">MAPDSTASATQQLASVEFYKALSPHFQRVSHMGAPFSASPMRRSSSWARRSCAVSLSCDSCAKSARHVLSC</sequence>
<gene>
    <name evidence="1" type="ORF">CHC_T00002037001</name>
</gene>
<name>R7Q5F2_CHOCR</name>
<reference evidence="2" key="1">
    <citation type="journal article" date="2013" name="Proc. Natl. Acad. Sci. U.S.A.">
        <title>Genome structure and metabolic features in the red seaweed Chondrus crispus shed light on evolution of the Archaeplastida.</title>
        <authorList>
            <person name="Collen J."/>
            <person name="Porcel B."/>
            <person name="Carre W."/>
            <person name="Ball S.G."/>
            <person name="Chaparro C."/>
            <person name="Tonon T."/>
            <person name="Barbeyron T."/>
            <person name="Michel G."/>
            <person name="Noel B."/>
            <person name="Valentin K."/>
            <person name="Elias M."/>
            <person name="Artiguenave F."/>
            <person name="Arun A."/>
            <person name="Aury J.M."/>
            <person name="Barbosa-Neto J.F."/>
            <person name="Bothwell J.H."/>
            <person name="Bouget F.Y."/>
            <person name="Brillet L."/>
            <person name="Cabello-Hurtado F."/>
            <person name="Capella-Gutierrez S."/>
            <person name="Charrier B."/>
            <person name="Cladiere L."/>
            <person name="Cock J.M."/>
            <person name="Coelho S.M."/>
            <person name="Colleoni C."/>
            <person name="Czjzek M."/>
            <person name="Da Silva C."/>
            <person name="Delage L."/>
            <person name="Denoeud F."/>
            <person name="Deschamps P."/>
            <person name="Dittami S.M."/>
            <person name="Gabaldon T."/>
            <person name="Gachon C.M."/>
            <person name="Groisillier A."/>
            <person name="Herve C."/>
            <person name="Jabbari K."/>
            <person name="Katinka M."/>
            <person name="Kloareg B."/>
            <person name="Kowalczyk N."/>
            <person name="Labadie K."/>
            <person name="Leblanc C."/>
            <person name="Lopez P.J."/>
            <person name="McLachlan D.H."/>
            <person name="Meslet-Cladiere L."/>
            <person name="Moustafa A."/>
            <person name="Nehr Z."/>
            <person name="Nyvall Collen P."/>
            <person name="Panaud O."/>
            <person name="Partensky F."/>
            <person name="Poulain J."/>
            <person name="Rensing S.A."/>
            <person name="Rousvoal S."/>
            <person name="Samson G."/>
            <person name="Symeonidi A."/>
            <person name="Weissenbach J."/>
            <person name="Zambounis A."/>
            <person name="Wincker P."/>
            <person name="Boyen C."/>
        </authorList>
    </citation>
    <scope>NUCLEOTIDE SEQUENCE [LARGE SCALE GENOMIC DNA]</scope>
    <source>
        <strain evidence="2">cv. Stackhouse</strain>
    </source>
</reference>
<dbReference type="AlphaFoldDB" id="R7Q5F2"/>
<dbReference type="RefSeq" id="XP_005713057.1">
    <property type="nucleotide sequence ID" value="XM_005713000.1"/>
</dbReference>
<dbReference type="GeneID" id="17320784"/>
<organism evidence="1 2">
    <name type="scientific">Chondrus crispus</name>
    <name type="common">Carrageen Irish moss</name>
    <name type="synonym">Polymorpha crispa</name>
    <dbReference type="NCBI Taxonomy" id="2769"/>
    <lineage>
        <taxon>Eukaryota</taxon>
        <taxon>Rhodophyta</taxon>
        <taxon>Florideophyceae</taxon>
        <taxon>Rhodymeniophycidae</taxon>
        <taxon>Gigartinales</taxon>
        <taxon>Gigartinaceae</taxon>
        <taxon>Chondrus</taxon>
    </lineage>
</organism>
<protein>
    <submittedName>
        <fullName evidence="1">Uncharacterized protein</fullName>
    </submittedName>
</protein>